<protein>
    <recommendedName>
        <fullName evidence="4">Secreted protein</fullName>
    </recommendedName>
</protein>
<keyword evidence="1" id="KW-0732">Signal</keyword>
<evidence type="ECO:0000256" key="1">
    <source>
        <dbReference type="SAM" id="SignalP"/>
    </source>
</evidence>
<name>A0AAV4RFZ8_CAEEX</name>
<feature type="signal peptide" evidence="1">
    <location>
        <begin position="1"/>
        <end position="22"/>
    </location>
</feature>
<dbReference type="Proteomes" id="UP001054945">
    <property type="component" value="Unassembled WGS sequence"/>
</dbReference>
<accession>A0AAV4RFZ8</accession>
<reference evidence="2 3" key="1">
    <citation type="submission" date="2021-06" db="EMBL/GenBank/DDBJ databases">
        <title>Caerostris extrusa draft genome.</title>
        <authorList>
            <person name="Kono N."/>
            <person name="Arakawa K."/>
        </authorList>
    </citation>
    <scope>NUCLEOTIDE SEQUENCE [LARGE SCALE GENOMIC DNA]</scope>
</reference>
<sequence>MKEVAAVLVTTVVFVAASRVDGYSTRFFFRTASKCDSHKTPPERQYHQDWTVHHMRESRCQLIFNRNTGLMCNTVL</sequence>
<evidence type="ECO:0000313" key="2">
    <source>
        <dbReference type="EMBL" id="GIY20610.1"/>
    </source>
</evidence>
<evidence type="ECO:0000313" key="3">
    <source>
        <dbReference type="Proteomes" id="UP001054945"/>
    </source>
</evidence>
<gene>
    <name evidence="2" type="ORF">CEXT_577351</name>
</gene>
<evidence type="ECO:0008006" key="4">
    <source>
        <dbReference type="Google" id="ProtNLM"/>
    </source>
</evidence>
<keyword evidence="3" id="KW-1185">Reference proteome</keyword>
<organism evidence="2 3">
    <name type="scientific">Caerostris extrusa</name>
    <name type="common">Bark spider</name>
    <name type="synonym">Caerostris bankana</name>
    <dbReference type="NCBI Taxonomy" id="172846"/>
    <lineage>
        <taxon>Eukaryota</taxon>
        <taxon>Metazoa</taxon>
        <taxon>Ecdysozoa</taxon>
        <taxon>Arthropoda</taxon>
        <taxon>Chelicerata</taxon>
        <taxon>Arachnida</taxon>
        <taxon>Araneae</taxon>
        <taxon>Araneomorphae</taxon>
        <taxon>Entelegynae</taxon>
        <taxon>Araneoidea</taxon>
        <taxon>Araneidae</taxon>
        <taxon>Caerostris</taxon>
    </lineage>
</organism>
<feature type="chain" id="PRO_5043416629" description="Secreted protein" evidence="1">
    <location>
        <begin position="23"/>
        <end position="76"/>
    </location>
</feature>
<dbReference type="EMBL" id="BPLR01007915">
    <property type="protein sequence ID" value="GIY20610.1"/>
    <property type="molecule type" value="Genomic_DNA"/>
</dbReference>
<proteinExistence type="predicted"/>
<dbReference type="AlphaFoldDB" id="A0AAV4RFZ8"/>
<comment type="caution">
    <text evidence="2">The sequence shown here is derived from an EMBL/GenBank/DDBJ whole genome shotgun (WGS) entry which is preliminary data.</text>
</comment>